<name>A0A6C0GEZ0_9BACT</name>
<dbReference type="KEGG" id="rhoz:GXP67_07530"/>
<feature type="signal peptide" evidence="1">
    <location>
        <begin position="1"/>
        <end position="23"/>
    </location>
</feature>
<dbReference type="InterPro" id="IPR000601">
    <property type="entry name" value="PKD_dom"/>
</dbReference>
<reference evidence="3 4" key="1">
    <citation type="submission" date="2020-01" db="EMBL/GenBank/DDBJ databases">
        <authorList>
            <person name="Kim M.K."/>
        </authorList>
    </citation>
    <scope>NUCLEOTIDE SEQUENCE [LARGE SCALE GENOMIC DNA]</scope>
    <source>
        <strain evidence="3 4">172606-1</strain>
    </source>
</reference>
<dbReference type="SUPFAM" id="SSF49299">
    <property type="entry name" value="PKD domain"/>
    <property type="match status" value="1"/>
</dbReference>
<gene>
    <name evidence="3" type="ORF">GXP67_07530</name>
</gene>
<dbReference type="PROSITE" id="PS50093">
    <property type="entry name" value="PKD"/>
    <property type="match status" value="1"/>
</dbReference>
<evidence type="ECO:0000313" key="4">
    <source>
        <dbReference type="Proteomes" id="UP000480178"/>
    </source>
</evidence>
<dbReference type="Proteomes" id="UP000480178">
    <property type="component" value="Chromosome"/>
</dbReference>
<organism evidence="3 4">
    <name type="scientific">Rhodocytophaga rosea</name>
    <dbReference type="NCBI Taxonomy" id="2704465"/>
    <lineage>
        <taxon>Bacteria</taxon>
        <taxon>Pseudomonadati</taxon>
        <taxon>Bacteroidota</taxon>
        <taxon>Cytophagia</taxon>
        <taxon>Cytophagales</taxon>
        <taxon>Rhodocytophagaceae</taxon>
        <taxon>Rhodocytophaga</taxon>
    </lineage>
</organism>
<keyword evidence="4" id="KW-1185">Reference proteome</keyword>
<dbReference type="Pfam" id="PF13585">
    <property type="entry name" value="CHU_C"/>
    <property type="match status" value="1"/>
</dbReference>
<dbReference type="InterPro" id="IPR013783">
    <property type="entry name" value="Ig-like_fold"/>
</dbReference>
<accession>A0A6C0GEZ0</accession>
<sequence length="920" mass="100995">MLSSQRILLILILFLASFVKAHATHVRAGEITAVRDTSAANRNTLTYIFTFKLYRDTEGVPQQSVTLNFGDGTSQTVEDRVTRNLGNLTEELTFTFTHTYSAPGVYVVNTKIENRNGGIVNLASPSDQISFYVETILFINQSIGINNTPVLRIPPIDLARVGQRFVHNPDAFDIDGDSLAYRLLVPKQSTNTTASGYRDPTALGGRSELGGAPIFSIDQEGSLVWDSPNLPGEYNVAFVIEEWRNGIKIGEVVRDMQIIVRDNPNNRPNLEIPNDTCIVAGSFLQGVATATDPDKNRIRLTASSGLFQANFPPTRPTFSATAPTLNQPTTGTFTWANSECVHVRKEPYQVVFRAEDLPSPDTSRKLVDIKVWQITVVGPRPTGLRATPQGANMQLSWDAYTCSNAAEMIIYRRVGCTDIDTSVCNTGLVAATGYVEIGRVPIGTTTFIDTNNGLGLDPGTNYSYRIVAGFAPPQGGESLASAEACTALSLDMPFITNVDVQATSSTQGEILVKWIQPLELDTKVNPGPYRYDLYRGNGFQGGALQRIRTVTLNSFSQATAGDTTYLDKSLNTADSVYHYVLFFYTGAGLQDSTQSASSVRLTATPVVNAIELSWQAQVPWSNANTTHKVYRESRAAKGSFELIATVEVGAESSFRFTDTGNGIVLDEDSLYCYYVETSGSYSTSKIPSPLLNKSQVICASPLDTLKPCPPLLAIDVLDCASFVADKGNCNLSSFSNKLTWEPAAISASCDEDVVGYRLYYKRYMEDEDYELIASLPATAREYVHSGLRSFAGCYYLTAVDEDGQESDPSNEVCKDNCPYYELPNVITVNGDGKNDELRPFECPLFVEKVEISIHNRWGRSVFESEDNIFINWDGRLSSGEGSGGGQVSTGVYYYLAKVRFARLSRKDELVEIKGWVHVLR</sequence>
<dbReference type="EMBL" id="CP048222">
    <property type="protein sequence ID" value="QHT66518.1"/>
    <property type="molecule type" value="Genomic_DNA"/>
</dbReference>
<dbReference type="InterPro" id="IPR035986">
    <property type="entry name" value="PKD_dom_sf"/>
</dbReference>
<evidence type="ECO:0000313" key="3">
    <source>
        <dbReference type="EMBL" id="QHT66518.1"/>
    </source>
</evidence>
<protein>
    <submittedName>
        <fullName evidence="3">Gliding motility-associated C-terminal domain-containing protein</fullName>
    </submittedName>
</protein>
<keyword evidence="1" id="KW-0732">Signal</keyword>
<evidence type="ECO:0000256" key="1">
    <source>
        <dbReference type="SAM" id="SignalP"/>
    </source>
</evidence>
<evidence type="ECO:0000259" key="2">
    <source>
        <dbReference type="PROSITE" id="PS50093"/>
    </source>
</evidence>
<feature type="chain" id="PRO_5025458424" evidence="1">
    <location>
        <begin position="24"/>
        <end position="920"/>
    </location>
</feature>
<feature type="domain" description="PKD" evidence="2">
    <location>
        <begin position="59"/>
        <end position="121"/>
    </location>
</feature>
<dbReference type="Gene3D" id="2.60.40.10">
    <property type="entry name" value="Immunoglobulins"/>
    <property type="match status" value="4"/>
</dbReference>
<dbReference type="RefSeq" id="WP_162442572.1">
    <property type="nucleotide sequence ID" value="NZ_CP048222.1"/>
</dbReference>
<dbReference type="AlphaFoldDB" id="A0A6C0GEZ0"/>
<proteinExistence type="predicted"/>